<keyword evidence="3" id="KW-1185">Reference proteome</keyword>
<accession>A0ABR3EM54</accession>
<gene>
    <name evidence="2" type="ORF">V5O48_018105</name>
</gene>
<dbReference type="Proteomes" id="UP001465976">
    <property type="component" value="Unassembled WGS sequence"/>
</dbReference>
<organism evidence="2 3">
    <name type="scientific">Marasmius crinis-equi</name>
    <dbReference type="NCBI Taxonomy" id="585013"/>
    <lineage>
        <taxon>Eukaryota</taxon>
        <taxon>Fungi</taxon>
        <taxon>Dikarya</taxon>
        <taxon>Basidiomycota</taxon>
        <taxon>Agaricomycotina</taxon>
        <taxon>Agaricomycetes</taxon>
        <taxon>Agaricomycetidae</taxon>
        <taxon>Agaricales</taxon>
        <taxon>Marasmiineae</taxon>
        <taxon>Marasmiaceae</taxon>
        <taxon>Marasmius</taxon>
    </lineage>
</organism>
<protein>
    <submittedName>
        <fullName evidence="2">Uncharacterized protein</fullName>
    </submittedName>
</protein>
<name>A0ABR3EM54_9AGAR</name>
<evidence type="ECO:0000313" key="3">
    <source>
        <dbReference type="Proteomes" id="UP001465976"/>
    </source>
</evidence>
<dbReference type="EMBL" id="JBAHYK010003087">
    <property type="protein sequence ID" value="KAL0563954.1"/>
    <property type="molecule type" value="Genomic_DNA"/>
</dbReference>
<comment type="caution">
    <text evidence="2">The sequence shown here is derived from an EMBL/GenBank/DDBJ whole genome shotgun (WGS) entry which is preliminary data.</text>
</comment>
<reference evidence="2 3" key="1">
    <citation type="submission" date="2024-02" db="EMBL/GenBank/DDBJ databases">
        <title>A draft genome for the cacao thread blight pathogen Marasmius crinis-equi.</title>
        <authorList>
            <person name="Cohen S.P."/>
            <person name="Baruah I.K."/>
            <person name="Amoako-Attah I."/>
            <person name="Bukari Y."/>
            <person name="Meinhardt L.W."/>
            <person name="Bailey B.A."/>
        </authorList>
    </citation>
    <scope>NUCLEOTIDE SEQUENCE [LARGE SCALE GENOMIC DNA]</scope>
    <source>
        <strain evidence="2 3">GH-76</strain>
    </source>
</reference>
<evidence type="ECO:0000313" key="2">
    <source>
        <dbReference type="EMBL" id="KAL0563954.1"/>
    </source>
</evidence>
<evidence type="ECO:0000256" key="1">
    <source>
        <dbReference type="SAM" id="MobiDB-lite"/>
    </source>
</evidence>
<proteinExistence type="predicted"/>
<feature type="region of interest" description="Disordered" evidence="1">
    <location>
        <begin position="1"/>
        <end position="81"/>
    </location>
</feature>
<feature type="compositionally biased region" description="Low complexity" evidence="1">
    <location>
        <begin position="63"/>
        <end position="78"/>
    </location>
</feature>
<feature type="compositionally biased region" description="Polar residues" evidence="1">
    <location>
        <begin position="21"/>
        <end position="30"/>
    </location>
</feature>
<sequence length="234" mass="24635">MNTSPPPGDGPAERMRLVRLVNSNGPSSDAQPPVYTAQAALSTAGELSQDPVAPADAKPVNNAGPGTAASPPVAAGPVARPPPLAGWPPLAAGHVAQPPPAGGPPVAAGYAAQPPPPAGWLPVAAGYVAQPPPPPLVNAGIPHDTATLARAQYITLLELYDTLSNDHRRVYAEYERVRQLNHNFIRKLAYYYSVMHTAVDHLHRAGVYYSTDNDGLPLVDIRYYLDAVAQMHGF</sequence>